<organism evidence="16 17">
    <name type="scientific">Candidatus Campbellbacteria bacterium RIFOXYC2_FULL_35_25</name>
    <dbReference type="NCBI Taxonomy" id="1797582"/>
    <lineage>
        <taxon>Bacteria</taxon>
        <taxon>Candidatus Campbelliibacteriota</taxon>
    </lineage>
</organism>
<dbReference type="PIRSF" id="PIRSF002811">
    <property type="entry name" value="DnaG"/>
    <property type="match status" value="1"/>
</dbReference>
<dbReference type="NCBIfam" id="TIGR01391">
    <property type="entry name" value="dnaG"/>
    <property type="match status" value="1"/>
</dbReference>
<dbReference type="GO" id="GO:0008270">
    <property type="term" value="F:zinc ion binding"/>
    <property type="evidence" value="ECO:0007669"/>
    <property type="project" value="UniProtKB-UniRule"/>
</dbReference>
<dbReference type="PANTHER" id="PTHR30313:SF2">
    <property type="entry name" value="DNA PRIMASE"/>
    <property type="match status" value="1"/>
</dbReference>
<keyword evidence="9" id="KW-0460">Magnesium</keyword>
<evidence type="ECO:0000256" key="5">
    <source>
        <dbReference type="ARBA" id="ARBA00022705"/>
    </source>
</evidence>
<dbReference type="InterPro" id="IPR002694">
    <property type="entry name" value="Znf_CHC2"/>
</dbReference>
<keyword evidence="2 12" id="KW-0639">Primosome</keyword>
<keyword evidence="11 12" id="KW-0804">Transcription</keyword>
<evidence type="ECO:0000256" key="10">
    <source>
        <dbReference type="ARBA" id="ARBA00023125"/>
    </source>
</evidence>
<dbReference type="InterPro" id="IPR030846">
    <property type="entry name" value="DnaG_bac"/>
</dbReference>
<evidence type="ECO:0000256" key="12">
    <source>
        <dbReference type="HAMAP-Rule" id="MF_00974"/>
    </source>
</evidence>
<comment type="caution">
    <text evidence="16">The sequence shown here is derived from an EMBL/GenBank/DDBJ whole genome shotgun (WGS) entry which is preliminary data.</text>
</comment>
<evidence type="ECO:0000256" key="6">
    <source>
        <dbReference type="ARBA" id="ARBA00022723"/>
    </source>
</evidence>
<keyword evidence="7 12" id="KW-0863">Zinc-finger</keyword>
<comment type="catalytic activity">
    <reaction evidence="12">
        <text>ssDNA + n NTP = ssDNA/pppN(pN)n-1 hybrid + (n-1) diphosphate.</text>
        <dbReference type="EC" id="2.7.7.101"/>
    </reaction>
</comment>
<dbReference type="InterPro" id="IPR006295">
    <property type="entry name" value="DNA_primase_DnaG"/>
</dbReference>
<dbReference type="GO" id="GO:0005737">
    <property type="term" value="C:cytoplasm"/>
    <property type="evidence" value="ECO:0007669"/>
    <property type="project" value="TreeGrafter"/>
</dbReference>
<dbReference type="GO" id="GO:0003899">
    <property type="term" value="F:DNA-directed RNA polymerase activity"/>
    <property type="evidence" value="ECO:0007669"/>
    <property type="project" value="UniProtKB-UniRule"/>
</dbReference>
<dbReference type="SUPFAM" id="SSF56731">
    <property type="entry name" value="DNA primase core"/>
    <property type="match status" value="1"/>
</dbReference>
<evidence type="ECO:0000256" key="4">
    <source>
        <dbReference type="ARBA" id="ARBA00022695"/>
    </source>
</evidence>
<dbReference type="AlphaFoldDB" id="A0A1F5EHB9"/>
<evidence type="ECO:0000256" key="9">
    <source>
        <dbReference type="ARBA" id="ARBA00022842"/>
    </source>
</evidence>
<dbReference type="Pfam" id="PF01807">
    <property type="entry name" value="Zn_ribbon_DnaG"/>
    <property type="match status" value="1"/>
</dbReference>
<keyword evidence="4 12" id="KW-0548">Nucleotidyltransferase</keyword>
<dbReference type="STRING" id="1797582.A2442_01590"/>
<evidence type="ECO:0000259" key="15">
    <source>
        <dbReference type="PROSITE" id="PS50880"/>
    </source>
</evidence>
<dbReference type="EMBL" id="MFAE01000014">
    <property type="protein sequence ID" value="OGD66798.1"/>
    <property type="molecule type" value="Genomic_DNA"/>
</dbReference>
<dbReference type="Gene3D" id="3.90.980.10">
    <property type="entry name" value="DNA primase, catalytic core, N-terminal domain"/>
    <property type="match status" value="1"/>
</dbReference>
<evidence type="ECO:0000313" key="16">
    <source>
        <dbReference type="EMBL" id="OGD66798.1"/>
    </source>
</evidence>
<accession>A0A1F5EHB9</accession>
<dbReference type="Pfam" id="PF08275">
    <property type="entry name" value="DNAG_N"/>
    <property type="match status" value="1"/>
</dbReference>
<dbReference type="GO" id="GO:0000428">
    <property type="term" value="C:DNA-directed RNA polymerase complex"/>
    <property type="evidence" value="ECO:0007669"/>
    <property type="project" value="UniProtKB-KW"/>
</dbReference>
<dbReference type="InterPro" id="IPR034151">
    <property type="entry name" value="TOPRIM_DnaG_bac"/>
</dbReference>
<keyword evidence="5 12" id="KW-0235">DNA replication</keyword>
<comment type="function">
    <text evidence="12 13">RNA polymerase that catalyzes the synthesis of short RNA molecules used as primers for DNA polymerase during DNA replication.</text>
</comment>
<dbReference type="CDD" id="cd03364">
    <property type="entry name" value="TOPRIM_DnaG_primases"/>
    <property type="match status" value="1"/>
</dbReference>
<dbReference type="PANTHER" id="PTHR30313">
    <property type="entry name" value="DNA PRIMASE"/>
    <property type="match status" value="1"/>
</dbReference>
<sequence>MELKTRIALTNKQNMNDDNITRIKDCLSIVDVVGSYLKLEKAGINFKARCPFHNEKTPSFFISPDRGTYKCFGCGAGGDMFTFVEQFEGIKFYDSLKLLAKKAGVELKNEDTKSGDDKKKIYEVMEASVSFFENGLNGSNEVLKYLEKRGVEKKTLKEFRIGFAENKWDNLFNFLKEKGWSDEEIEKAGLIKKGERGNFYDRFRGRIMFPLFDSLGKTIAFSGRLFDDCYDDSTDVAKYLNSPETVLFNKSKVLYGYNFAKNDIRKRDFSILVEGQMDLVMAHQAGFTNTVATSGTALTEDHLTLLKRISNNIIMAFDGDEAGLRATNKSAKTALNLGMEVKLLEIPEGLDPADFILKDKNGWAMALKNSVSIIDFNLNYLSKKFTDKRKLGLKVAEIVLPLIDSLKNKIEQAHYVSKVSQKTEVNEDIIWEELNKVIQQGEVLNISDFSRPNDEKEMLSTKQKIIRGISSIIYWQESSKKPIIDIDKNKEVLKNKVGQDFFDKIQNLSETRKEELIFEAENLYFGNANLESKLEELFISLDKEYLVEERNLIQQKIKVGENEEKNLKIYNDLSKKIEDTDNKLKNKVQN</sequence>
<comment type="similarity">
    <text evidence="12 13">Belongs to the DnaG primase family.</text>
</comment>
<dbReference type="GO" id="GO:1990077">
    <property type="term" value="C:primosome complex"/>
    <property type="evidence" value="ECO:0007669"/>
    <property type="project" value="UniProtKB-KW"/>
</dbReference>
<dbReference type="GO" id="GO:0003677">
    <property type="term" value="F:DNA binding"/>
    <property type="evidence" value="ECO:0007669"/>
    <property type="project" value="UniProtKB-KW"/>
</dbReference>
<dbReference type="Gene3D" id="3.40.1360.10">
    <property type="match status" value="1"/>
</dbReference>
<evidence type="ECO:0000256" key="13">
    <source>
        <dbReference type="PIRNR" id="PIRNR002811"/>
    </source>
</evidence>
<reference evidence="16 17" key="1">
    <citation type="journal article" date="2016" name="Nat. Commun.">
        <title>Thousands of microbial genomes shed light on interconnected biogeochemical processes in an aquifer system.</title>
        <authorList>
            <person name="Anantharaman K."/>
            <person name="Brown C.T."/>
            <person name="Hug L.A."/>
            <person name="Sharon I."/>
            <person name="Castelle C.J."/>
            <person name="Probst A.J."/>
            <person name="Thomas B.C."/>
            <person name="Singh A."/>
            <person name="Wilkins M.J."/>
            <person name="Karaoz U."/>
            <person name="Brodie E.L."/>
            <person name="Williams K.H."/>
            <person name="Hubbard S.S."/>
            <person name="Banfield J.F."/>
        </authorList>
    </citation>
    <scope>NUCLEOTIDE SEQUENCE [LARGE SCALE GENOMIC DNA]</scope>
</reference>
<evidence type="ECO:0000256" key="7">
    <source>
        <dbReference type="ARBA" id="ARBA00022771"/>
    </source>
</evidence>
<feature type="domain" description="Toprim" evidence="15">
    <location>
        <begin position="268"/>
        <end position="349"/>
    </location>
</feature>
<comment type="cofactor">
    <cofactor evidence="12 13 14">
        <name>Zn(2+)</name>
        <dbReference type="ChEBI" id="CHEBI:29105"/>
    </cofactor>
    <text evidence="12 13 14">Binds 1 zinc ion per monomer.</text>
</comment>
<dbReference type="HAMAP" id="MF_00974">
    <property type="entry name" value="DNA_primase_DnaG"/>
    <property type="match status" value="1"/>
</dbReference>
<dbReference type="InterPro" id="IPR006171">
    <property type="entry name" value="TOPRIM_dom"/>
</dbReference>
<evidence type="ECO:0000313" key="17">
    <source>
        <dbReference type="Proteomes" id="UP000179003"/>
    </source>
</evidence>
<keyword evidence="8 12" id="KW-0862">Zinc</keyword>
<feature type="zinc finger region" description="CHC2-type" evidence="12 14">
    <location>
        <begin position="50"/>
        <end position="74"/>
    </location>
</feature>
<dbReference type="InterPro" id="IPR036977">
    <property type="entry name" value="DNA_primase_Znf_CHC2"/>
</dbReference>
<evidence type="ECO:0000256" key="3">
    <source>
        <dbReference type="ARBA" id="ARBA00022679"/>
    </source>
</evidence>
<dbReference type="FunFam" id="3.90.580.10:FF:000001">
    <property type="entry name" value="DNA primase"/>
    <property type="match status" value="1"/>
</dbReference>
<dbReference type="Pfam" id="PF13155">
    <property type="entry name" value="Toprim_2"/>
    <property type="match status" value="1"/>
</dbReference>
<evidence type="ECO:0000256" key="1">
    <source>
        <dbReference type="ARBA" id="ARBA00022478"/>
    </source>
</evidence>
<gene>
    <name evidence="12" type="primary">dnaG</name>
    <name evidence="16" type="ORF">A2442_01590</name>
</gene>
<keyword evidence="3 12" id="KW-0808">Transferase</keyword>
<comment type="subunit">
    <text evidence="12">Monomer. Interacts with DnaB.</text>
</comment>
<dbReference type="InterPro" id="IPR037068">
    <property type="entry name" value="DNA_primase_core_N_sf"/>
</dbReference>
<name>A0A1F5EHB9_9BACT</name>
<evidence type="ECO:0000256" key="11">
    <source>
        <dbReference type="ARBA" id="ARBA00023163"/>
    </source>
</evidence>
<comment type="domain">
    <text evidence="12">Contains an N-terminal zinc-binding domain, a central core domain that contains the primase activity, and a C-terminal DnaB-binding domain.</text>
</comment>
<proteinExistence type="inferred from homology"/>
<dbReference type="EC" id="2.7.7.101" evidence="12"/>
<dbReference type="SUPFAM" id="SSF57783">
    <property type="entry name" value="Zinc beta-ribbon"/>
    <property type="match status" value="1"/>
</dbReference>
<dbReference type="PROSITE" id="PS50880">
    <property type="entry name" value="TOPRIM"/>
    <property type="match status" value="1"/>
</dbReference>
<dbReference type="GO" id="GO:0006269">
    <property type="term" value="P:DNA replication, synthesis of primer"/>
    <property type="evidence" value="ECO:0007669"/>
    <property type="project" value="UniProtKB-UniRule"/>
</dbReference>
<keyword evidence="1 12" id="KW-0240">DNA-directed RNA polymerase</keyword>
<dbReference type="Proteomes" id="UP000179003">
    <property type="component" value="Unassembled WGS sequence"/>
</dbReference>
<dbReference type="Gene3D" id="3.90.580.10">
    <property type="entry name" value="Zinc finger, CHC2-type domain"/>
    <property type="match status" value="1"/>
</dbReference>
<evidence type="ECO:0000256" key="8">
    <source>
        <dbReference type="ARBA" id="ARBA00022833"/>
    </source>
</evidence>
<keyword evidence="10 12" id="KW-0238">DNA-binding</keyword>
<evidence type="ECO:0000256" key="2">
    <source>
        <dbReference type="ARBA" id="ARBA00022515"/>
    </source>
</evidence>
<dbReference type="SMART" id="SM00493">
    <property type="entry name" value="TOPRIM"/>
    <property type="match status" value="1"/>
</dbReference>
<keyword evidence="6 12" id="KW-0479">Metal-binding</keyword>
<dbReference type="SMART" id="SM00400">
    <property type="entry name" value="ZnF_CHCC"/>
    <property type="match status" value="1"/>
</dbReference>
<protein>
    <recommendedName>
        <fullName evidence="12 13">DNA primase</fullName>
        <ecNumber evidence="12">2.7.7.101</ecNumber>
    </recommendedName>
</protein>
<evidence type="ECO:0000256" key="14">
    <source>
        <dbReference type="PIRSR" id="PIRSR002811-1"/>
    </source>
</evidence>
<dbReference type="InterPro" id="IPR050219">
    <property type="entry name" value="DnaG_primase"/>
</dbReference>
<dbReference type="InterPro" id="IPR013264">
    <property type="entry name" value="DNAG_N"/>
</dbReference>